<evidence type="ECO:0000256" key="3">
    <source>
        <dbReference type="ARBA" id="ARBA00004630"/>
    </source>
</evidence>
<dbReference type="GeneID" id="127355929"/>
<dbReference type="GO" id="GO:0098560">
    <property type="term" value="C:cytoplasmic side of late endosome membrane"/>
    <property type="evidence" value="ECO:0007669"/>
    <property type="project" value="TreeGrafter"/>
</dbReference>
<evidence type="ECO:0000256" key="2">
    <source>
        <dbReference type="ARBA" id="ARBA00004414"/>
    </source>
</evidence>
<comment type="subcellular location">
    <subcellularLocation>
        <location evidence="1">Endosome membrane</location>
        <topology evidence="1">Peripheral membrane protein</topology>
        <orientation evidence="1">Cytoplasmic side</orientation>
    </subcellularLocation>
    <subcellularLocation>
        <location evidence="2">Late endosome membrane</location>
    </subcellularLocation>
    <subcellularLocation>
        <location evidence="3">Lysosome membrane</location>
        <topology evidence="3">Peripheral membrane protein</topology>
        <orientation evidence="3">Cytoplasmic side</orientation>
    </subcellularLocation>
</comment>
<accession>A0A8C4ISR7</accession>
<reference evidence="11" key="1">
    <citation type="submission" date="2025-08" db="UniProtKB">
        <authorList>
            <consortium name="Ensembl"/>
        </authorList>
    </citation>
    <scope>IDENTIFICATION</scope>
</reference>
<feature type="transmembrane region" description="Helical" evidence="9">
    <location>
        <begin position="156"/>
        <end position="180"/>
    </location>
</feature>
<keyword evidence="8" id="KW-0175">Coiled coil</keyword>
<sequence>MTSSHSELKKLSTELKHLSLKRQQLLERKKIQCIFQELRNRAEFGQTEAAASSQQEIASIDEKLKQLTERKDELQKIYDNILSTKENNKEVSFDSIQKIEPPPPGSNIFYVEAPPTIPAPTVILDLEELPHCPCRTQCPECREYVMTETYTSVNSLTWLICFMTALIGCVAGCCLLPFCLDRFKSTTHRCPKCRSSIQTIKKL</sequence>
<dbReference type="GeneTree" id="ENSGT00940000163474"/>
<keyword evidence="12" id="KW-1185">Reference proteome</keyword>
<dbReference type="SMART" id="SM00714">
    <property type="entry name" value="LITAF"/>
    <property type="match status" value="1"/>
</dbReference>
<keyword evidence="9" id="KW-0812">Transmembrane</keyword>
<evidence type="ECO:0000256" key="9">
    <source>
        <dbReference type="SAM" id="Phobius"/>
    </source>
</evidence>
<dbReference type="Pfam" id="PF10601">
    <property type="entry name" value="zf-LITAF-like"/>
    <property type="match status" value="1"/>
</dbReference>
<evidence type="ECO:0000313" key="11">
    <source>
        <dbReference type="Ensembl" id="ENSDLAP00005060941.1"/>
    </source>
</evidence>
<evidence type="ECO:0000256" key="1">
    <source>
        <dbReference type="ARBA" id="ARBA00004125"/>
    </source>
</evidence>
<evidence type="ECO:0000256" key="8">
    <source>
        <dbReference type="SAM" id="Coils"/>
    </source>
</evidence>
<feature type="domain" description="LITAF" evidence="10">
    <location>
        <begin position="118"/>
        <end position="202"/>
    </location>
</feature>
<keyword evidence="9" id="KW-1133">Transmembrane helix</keyword>
<protein>
    <recommendedName>
        <fullName evidence="10">LITAF domain-containing protein</fullName>
    </recommendedName>
</protein>
<evidence type="ECO:0000256" key="6">
    <source>
        <dbReference type="ARBA" id="ARBA00022833"/>
    </source>
</evidence>
<dbReference type="PANTHER" id="PTHR23292">
    <property type="entry name" value="LIPOPOLYSACCHARIDE-INDUCED TUMOR NECROSIS FACTOR-ALPHA FACTOR"/>
    <property type="match status" value="1"/>
</dbReference>
<dbReference type="GO" id="GO:0008270">
    <property type="term" value="F:zinc ion binding"/>
    <property type="evidence" value="ECO:0007669"/>
    <property type="project" value="TreeGrafter"/>
</dbReference>
<keyword evidence="5" id="KW-0479">Metal-binding</keyword>
<reference evidence="11" key="2">
    <citation type="submission" date="2025-09" db="UniProtKB">
        <authorList>
            <consortium name="Ensembl"/>
        </authorList>
    </citation>
    <scope>IDENTIFICATION</scope>
</reference>
<dbReference type="PANTHER" id="PTHR23292:SF35">
    <property type="entry name" value="LITAF DOMAIN-CONTAINING PROTEIN"/>
    <property type="match status" value="1"/>
</dbReference>
<evidence type="ECO:0000256" key="7">
    <source>
        <dbReference type="ARBA" id="ARBA00023136"/>
    </source>
</evidence>
<dbReference type="Proteomes" id="UP000694389">
    <property type="component" value="Unassembled WGS sequence"/>
</dbReference>
<dbReference type="InterPro" id="IPR006629">
    <property type="entry name" value="LITAF"/>
</dbReference>
<name>A0A8C4ISR7_DICLA</name>
<dbReference type="GO" id="GO:0005634">
    <property type="term" value="C:nucleus"/>
    <property type="evidence" value="ECO:0007669"/>
    <property type="project" value="TreeGrafter"/>
</dbReference>
<gene>
    <name evidence="11" type="primary">LOC127355929</name>
</gene>
<evidence type="ECO:0000256" key="5">
    <source>
        <dbReference type="ARBA" id="ARBA00022723"/>
    </source>
</evidence>
<proteinExistence type="inferred from homology"/>
<feature type="coiled-coil region" evidence="8">
    <location>
        <begin position="8"/>
        <end position="84"/>
    </location>
</feature>
<dbReference type="GO" id="GO:0098574">
    <property type="term" value="C:cytoplasmic side of lysosomal membrane"/>
    <property type="evidence" value="ECO:0007669"/>
    <property type="project" value="TreeGrafter"/>
</dbReference>
<evidence type="ECO:0000313" key="12">
    <source>
        <dbReference type="Proteomes" id="UP000694389"/>
    </source>
</evidence>
<comment type="similarity">
    <text evidence="4">Belongs to the CDIP1/LITAF family.</text>
</comment>
<dbReference type="PROSITE" id="PS51837">
    <property type="entry name" value="LITAF"/>
    <property type="match status" value="1"/>
</dbReference>
<keyword evidence="7 9" id="KW-0472">Membrane</keyword>
<dbReference type="InterPro" id="IPR037519">
    <property type="entry name" value="LITAF_fam"/>
</dbReference>
<dbReference type="OMA" id="TQCPECM"/>
<dbReference type="AlphaFoldDB" id="A0A8C4ISR7"/>
<evidence type="ECO:0000259" key="10">
    <source>
        <dbReference type="PROSITE" id="PS51837"/>
    </source>
</evidence>
<dbReference type="RefSeq" id="XP_051243217.1">
    <property type="nucleotide sequence ID" value="XM_051387257.1"/>
</dbReference>
<organism evidence="11 12">
    <name type="scientific">Dicentrarchus labrax</name>
    <name type="common">European seabass</name>
    <name type="synonym">Morone labrax</name>
    <dbReference type="NCBI Taxonomy" id="13489"/>
    <lineage>
        <taxon>Eukaryota</taxon>
        <taxon>Metazoa</taxon>
        <taxon>Chordata</taxon>
        <taxon>Craniata</taxon>
        <taxon>Vertebrata</taxon>
        <taxon>Euteleostomi</taxon>
        <taxon>Actinopterygii</taxon>
        <taxon>Neopterygii</taxon>
        <taxon>Teleostei</taxon>
        <taxon>Neoteleostei</taxon>
        <taxon>Acanthomorphata</taxon>
        <taxon>Eupercaria</taxon>
        <taxon>Moronidae</taxon>
        <taxon>Dicentrarchus</taxon>
    </lineage>
</organism>
<evidence type="ECO:0000256" key="4">
    <source>
        <dbReference type="ARBA" id="ARBA00005975"/>
    </source>
</evidence>
<dbReference type="Ensembl" id="ENSDLAT00005064533.2">
    <property type="protein sequence ID" value="ENSDLAP00005060941.1"/>
    <property type="gene ID" value="ENSDLAG00005025545.2"/>
</dbReference>
<keyword evidence="6" id="KW-0862">Zinc</keyword>